<feature type="transmembrane region" description="Helical" evidence="1">
    <location>
        <begin position="50"/>
        <end position="68"/>
    </location>
</feature>
<gene>
    <name evidence="2" type="ORF">NCTC7582_04551</name>
</gene>
<feature type="transmembrane region" description="Helical" evidence="1">
    <location>
        <begin position="80"/>
        <end position="99"/>
    </location>
</feature>
<reference evidence="2 3" key="1">
    <citation type="submission" date="2018-06" db="EMBL/GenBank/DDBJ databases">
        <authorList>
            <consortium name="Pathogen Informatics"/>
            <person name="Doyle S."/>
        </authorList>
    </citation>
    <scope>NUCLEOTIDE SEQUENCE [LARGE SCALE GENOMIC DNA]</scope>
    <source>
        <strain evidence="2 3">NCTC7582</strain>
    </source>
</reference>
<keyword evidence="1" id="KW-1133">Transmembrane helix</keyword>
<dbReference type="RefSeq" id="WP_112118474.1">
    <property type="nucleotide sequence ID" value="NZ_CP134502.1"/>
</dbReference>
<keyword evidence="1" id="KW-0812">Transmembrane</keyword>
<feature type="transmembrane region" description="Helical" evidence="1">
    <location>
        <begin position="120"/>
        <end position="137"/>
    </location>
</feature>
<feature type="transmembrane region" description="Helical" evidence="1">
    <location>
        <begin position="6"/>
        <end position="29"/>
    </location>
</feature>
<evidence type="ECO:0000256" key="1">
    <source>
        <dbReference type="SAM" id="Phobius"/>
    </source>
</evidence>
<dbReference type="EMBL" id="UAQE01000004">
    <property type="protein sequence ID" value="SPU38588.1"/>
    <property type="molecule type" value="Genomic_DNA"/>
</dbReference>
<keyword evidence="1" id="KW-0472">Membrane</keyword>
<dbReference type="Pfam" id="PF13160">
    <property type="entry name" value="DUF3995"/>
    <property type="match status" value="1"/>
</dbReference>
<evidence type="ECO:0008006" key="4">
    <source>
        <dbReference type="Google" id="ProtNLM"/>
    </source>
</evidence>
<evidence type="ECO:0000313" key="2">
    <source>
        <dbReference type="EMBL" id="SPU38588.1"/>
    </source>
</evidence>
<protein>
    <recommendedName>
        <fullName evidence="4">DUF3995 domain-containing protein</fullName>
    </recommendedName>
</protein>
<accession>A0A2X1A0A5</accession>
<sequence length="139" mass="15569">MFILSIVAVGLLWLMSILHIYWAFGGRWGTEAVIPMKEGSQQAVFTPRKWGTLFVAMLLMLASGIILVQGGFMPFFQASIFSKVGSIVCALVFLLRAIGDFKYVGIFKTIKHSTFAQNDSKWYSPLCLFLSFVYVLVLV</sequence>
<proteinExistence type="predicted"/>
<organism evidence="2 3">
    <name type="scientific">Lysinibacillus capsici</name>
    <dbReference type="NCBI Taxonomy" id="2115968"/>
    <lineage>
        <taxon>Bacteria</taxon>
        <taxon>Bacillati</taxon>
        <taxon>Bacillota</taxon>
        <taxon>Bacilli</taxon>
        <taxon>Bacillales</taxon>
        <taxon>Bacillaceae</taxon>
        <taxon>Lysinibacillus</taxon>
    </lineage>
</organism>
<dbReference type="InterPro" id="IPR025058">
    <property type="entry name" value="DUF3995"/>
</dbReference>
<evidence type="ECO:0000313" key="3">
    <source>
        <dbReference type="Proteomes" id="UP000251431"/>
    </source>
</evidence>
<dbReference type="AlphaFoldDB" id="A0A2X1A0A5"/>
<dbReference type="Proteomes" id="UP000251431">
    <property type="component" value="Unassembled WGS sequence"/>
</dbReference>
<name>A0A2X1A0A5_9BACI</name>